<evidence type="ECO:0000313" key="6">
    <source>
        <dbReference type="Proteomes" id="UP000264589"/>
    </source>
</evidence>
<dbReference type="InterPro" id="IPR051690">
    <property type="entry name" value="PseI-like"/>
</dbReference>
<dbReference type="InterPro" id="IPR046342">
    <property type="entry name" value="CBS_dom_sf"/>
</dbReference>
<dbReference type="AlphaFoldDB" id="A0A371RHJ3"/>
<evidence type="ECO:0000259" key="4">
    <source>
        <dbReference type="PROSITE" id="PS51371"/>
    </source>
</evidence>
<dbReference type="PANTHER" id="PTHR42966:SF3">
    <property type="entry name" value="BLR5971 PROTEIN"/>
    <property type="match status" value="1"/>
</dbReference>
<dbReference type="Proteomes" id="UP000264589">
    <property type="component" value="Unassembled WGS sequence"/>
</dbReference>
<comment type="caution">
    <text evidence="5">The sequence shown here is derived from an EMBL/GenBank/DDBJ whole genome shotgun (WGS) entry which is preliminary data.</text>
</comment>
<keyword evidence="6" id="KW-1185">Reference proteome</keyword>
<dbReference type="PROSITE" id="PS50844">
    <property type="entry name" value="AFP_LIKE"/>
    <property type="match status" value="1"/>
</dbReference>
<dbReference type="CDD" id="cd11615">
    <property type="entry name" value="SAF_NeuB_like"/>
    <property type="match status" value="1"/>
</dbReference>
<protein>
    <submittedName>
        <fullName evidence="5">CBS domain-containing protein</fullName>
    </submittedName>
</protein>
<dbReference type="GO" id="GO:0016051">
    <property type="term" value="P:carbohydrate biosynthetic process"/>
    <property type="evidence" value="ECO:0007669"/>
    <property type="project" value="InterPro"/>
</dbReference>
<dbReference type="Pfam" id="PF00571">
    <property type="entry name" value="CBS"/>
    <property type="match status" value="1"/>
</dbReference>
<dbReference type="InterPro" id="IPR000644">
    <property type="entry name" value="CBS_dom"/>
</dbReference>
<evidence type="ECO:0000313" key="5">
    <source>
        <dbReference type="EMBL" id="RFB04924.1"/>
    </source>
</evidence>
<dbReference type="Pfam" id="PF08666">
    <property type="entry name" value="SAF"/>
    <property type="match status" value="1"/>
</dbReference>
<dbReference type="GO" id="GO:0047444">
    <property type="term" value="F:N-acylneuraminate-9-phosphate synthase activity"/>
    <property type="evidence" value="ECO:0007669"/>
    <property type="project" value="TreeGrafter"/>
</dbReference>
<gene>
    <name evidence="5" type="ORF">DX908_06270</name>
</gene>
<dbReference type="SUPFAM" id="SSF54631">
    <property type="entry name" value="CBS-domain pair"/>
    <property type="match status" value="1"/>
</dbReference>
<dbReference type="Gene3D" id="3.10.580.10">
    <property type="entry name" value="CBS-domain"/>
    <property type="match status" value="1"/>
</dbReference>
<dbReference type="Gene3D" id="3.90.1210.10">
    <property type="entry name" value="Antifreeze-like/N-acetylneuraminic acid synthase C-terminal domain"/>
    <property type="match status" value="1"/>
</dbReference>
<name>A0A371RHJ3_9PROT</name>
<dbReference type="SUPFAM" id="SSF51269">
    <property type="entry name" value="AFP III-like domain"/>
    <property type="match status" value="1"/>
</dbReference>
<dbReference type="InterPro" id="IPR006190">
    <property type="entry name" value="SAF_AFP_Neu5Ac"/>
</dbReference>
<organism evidence="5 6">
    <name type="scientific">Parvularcula marina</name>
    <dbReference type="NCBI Taxonomy" id="2292771"/>
    <lineage>
        <taxon>Bacteria</taxon>
        <taxon>Pseudomonadati</taxon>
        <taxon>Pseudomonadota</taxon>
        <taxon>Alphaproteobacteria</taxon>
        <taxon>Parvularculales</taxon>
        <taxon>Parvularculaceae</taxon>
        <taxon>Parvularcula</taxon>
    </lineage>
</organism>
<dbReference type="InterPro" id="IPR013022">
    <property type="entry name" value="Xyl_isomerase-like_TIM-brl"/>
</dbReference>
<dbReference type="InterPro" id="IPR036732">
    <property type="entry name" value="AFP_Neu5c_C_sf"/>
</dbReference>
<proteinExistence type="predicted"/>
<dbReference type="Pfam" id="PF03102">
    <property type="entry name" value="NeuB"/>
    <property type="match status" value="1"/>
</dbReference>
<keyword evidence="1 2" id="KW-0129">CBS domain</keyword>
<reference evidence="5 6" key="1">
    <citation type="submission" date="2018-08" db="EMBL/GenBank/DDBJ databases">
        <title>Parvularcula sp. SM1705, isolated from surface water of the South Sea China.</title>
        <authorList>
            <person name="Sun L."/>
        </authorList>
    </citation>
    <scope>NUCLEOTIDE SEQUENCE [LARGE SCALE GENOMIC DNA]</scope>
    <source>
        <strain evidence="5 6">SM1705</strain>
    </source>
</reference>
<accession>A0A371RHJ3</accession>
<evidence type="ECO:0000256" key="1">
    <source>
        <dbReference type="ARBA" id="ARBA00023122"/>
    </source>
</evidence>
<dbReference type="InterPro" id="IPR013785">
    <property type="entry name" value="Aldolase_TIM"/>
</dbReference>
<dbReference type="SUPFAM" id="SSF51569">
    <property type="entry name" value="Aldolase"/>
    <property type="match status" value="1"/>
</dbReference>
<dbReference type="Pfam" id="PF01261">
    <property type="entry name" value="AP_endonuc_2"/>
    <property type="match status" value="1"/>
</dbReference>
<dbReference type="PANTHER" id="PTHR42966">
    <property type="entry name" value="N-ACETYLNEURAMINATE SYNTHASE"/>
    <property type="match status" value="1"/>
</dbReference>
<dbReference type="InterPro" id="IPR013974">
    <property type="entry name" value="SAF"/>
</dbReference>
<dbReference type="InterPro" id="IPR036237">
    <property type="entry name" value="Xyl_isomerase-like_sf"/>
</dbReference>
<dbReference type="Gene3D" id="3.20.20.70">
    <property type="entry name" value="Aldolase class I"/>
    <property type="match status" value="1"/>
</dbReference>
<dbReference type="SUPFAM" id="SSF51658">
    <property type="entry name" value="Xylose isomerase-like"/>
    <property type="match status" value="1"/>
</dbReference>
<dbReference type="RefSeq" id="WP_116391555.1">
    <property type="nucleotide sequence ID" value="NZ_QUQO01000001.1"/>
</dbReference>
<dbReference type="PROSITE" id="PS51371">
    <property type="entry name" value="CBS"/>
    <property type="match status" value="1"/>
</dbReference>
<dbReference type="InParanoid" id="A0A371RHJ3"/>
<dbReference type="OrthoDB" id="9781701at2"/>
<dbReference type="InterPro" id="IPR013132">
    <property type="entry name" value="PseI/NeuA/B-like_N"/>
</dbReference>
<feature type="domain" description="AFP-like" evidence="3">
    <location>
        <begin position="405"/>
        <end position="463"/>
    </location>
</feature>
<dbReference type="EMBL" id="QUQO01000001">
    <property type="protein sequence ID" value="RFB04924.1"/>
    <property type="molecule type" value="Genomic_DNA"/>
</dbReference>
<dbReference type="Gene3D" id="3.20.20.150">
    <property type="entry name" value="Divalent-metal-dependent TIM barrel enzymes"/>
    <property type="match status" value="1"/>
</dbReference>
<feature type="domain" description="CBS" evidence="4">
    <location>
        <begin position="3"/>
        <end position="65"/>
    </location>
</feature>
<dbReference type="SMART" id="SM00858">
    <property type="entry name" value="SAF"/>
    <property type="match status" value="1"/>
</dbReference>
<evidence type="ECO:0000256" key="2">
    <source>
        <dbReference type="PROSITE-ProRule" id="PRU00703"/>
    </source>
</evidence>
<dbReference type="InterPro" id="IPR057736">
    <property type="entry name" value="SAF_PseI/NeuA/NeuB"/>
</dbReference>
<evidence type="ECO:0000259" key="3">
    <source>
        <dbReference type="PROSITE" id="PS50844"/>
    </source>
</evidence>
<sequence length="752" mass="83561">MIVQKSYSQYIVFHEDTLASALQKISLNQHRMVFVVTESGHLSGALTDGDVRRWLLNASQINLDTPVSQVMNATCISAFVDDPREKIAALLSSKVLAVPLLDINHRVVAVAIAGEQTIQLGDRRISADDPAFVIAEIGNNHNGSLEHAIRLIDLAAEAGVDCAKFQMRDMKAMYRKLEGQADAKEDLGAQYTLDLLAKFQLSDEDLYRAFDHCQARNLVPLCTPWDEECLHKLDRYGMPGFKIASADFTNYDLLSATAALNKPMFCSTGMTSENEIMKGIELLQNSGCPHVLLHCNSTYPTPDKDVNLRYMTRLAELSHGVVGYSGHERGIQVPIAAVALGARVIEKHFTTDRGMEGNDHKVSLLPDELAEMVRGIRQIEEAMGSENERELSQGEMMNREVLAKSLIATVDIPAGTTVTADMVDTKSPGQGMQPNRKGELIGAVLTVDKQAGDFFFPSDLESESIQARDYSFDNPWGIPVRYHDLMSLSAMSNMDLLEIHLSYKDMELDFRKFFSDPLDMGLVVHAPELFSGDHTLDLCSPDPDYRKRSISEMQRVIDLTRELNTYFARTQTPPIVTNVGGFTTNGALPPDQRAALYDRVAESLSQLDCGGVEIIPQTMPPFPWHFGGQSYHNLFVDGDEIDAFCKRHGMRVCLDVSHSKLACTHSKKSFGQFLEKVAPHTAHYHLADAKGVDGEGLQILSGETDWKEVIELMQKLSPRASFIPEIWQGHKNNGEGAWIALERLERIAHEGR</sequence>